<evidence type="ECO:0000313" key="1">
    <source>
        <dbReference type="EMBL" id="KAF2647196.1"/>
    </source>
</evidence>
<proteinExistence type="predicted"/>
<sequence>MSGFPSLQPAFTVRVDIDAPMAVGAQTGPGLVIVPMVSGTVKSEPGFEPKLDATLHGVGYDYIHNDADGGNMRLDVRSQVKNNDGTILAMYYKGIVALTEGVQAVLGGSADAKTTPYGDSYVTFSFETGSAKYKDLENAAYVAAGHFVTNEPDVKGTVVEYKVSKAIKGGAGTGAGSVKL</sequence>
<evidence type="ECO:0000313" key="2">
    <source>
        <dbReference type="Proteomes" id="UP000799324"/>
    </source>
</evidence>
<name>A0A6A6SHF3_9PLEO</name>
<dbReference type="Proteomes" id="UP000799324">
    <property type="component" value="Unassembled WGS sequence"/>
</dbReference>
<reference evidence="1" key="1">
    <citation type="journal article" date="2020" name="Stud. Mycol.">
        <title>101 Dothideomycetes genomes: a test case for predicting lifestyles and emergence of pathogens.</title>
        <authorList>
            <person name="Haridas S."/>
            <person name="Albert R."/>
            <person name="Binder M."/>
            <person name="Bloem J."/>
            <person name="Labutti K."/>
            <person name="Salamov A."/>
            <person name="Andreopoulos B."/>
            <person name="Baker S."/>
            <person name="Barry K."/>
            <person name="Bills G."/>
            <person name="Bluhm B."/>
            <person name="Cannon C."/>
            <person name="Castanera R."/>
            <person name="Culley D."/>
            <person name="Daum C."/>
            <person name="Ezra D."/>
            <person name="Gonzalez J."/>
            <person name="Henrissat B."/>
            <person name="Kuo A."/>
            <person name="Liang C."/>
            <person name="Lipzen A."/>
            <person name="Lutzoni F."/>
            <person name="Magnuson J."/>
            <person name="Mondo S."/>
            <person name="Nolan M."/>
            <person name="Ohm R."/>
            <person name="Pangilinan J."/>
            <person name="Park H.-J."/>
            <person name="Ramirez L."/>
            <person name="Alfaro M."/>
            <person name="Sun H."/>
            <person name="Tritt A."/>
            <person name="Yoshinaga Y."/>
            <person name="Zwiers L.-H."/>
            <person name="Turgeon B."/>
            <person name="Goodwin S."/>
            <person name="Spatafora J."/>
            <person name="Crous P."/>
            <person name="Grigoriev I."/>
        </authorList>
    </citation>
    <scope>NUCLEOTIDE SEQUENCE</scope>
    <source>
        <strain evidence="1">CBS 122681</strain>
    </source>
</reference>
<dbReference type="EMBL" id="MU004663">
    <property type="protein sequence ID" value="KAF2647196.1"/>
    <property type="molecule type" value="Genomic_DNA"/>
</dbReference>
<accession>A0A6A6SHF3</accession>
<keyword evidence="2" id="KW-1185">Reference proteome</keyword>
<dbReference type="Gene3D" id="2.40.160.20">
    <property type="match status" value="1"/>
</dbReference>
<gene>
    <name evidence="1" type="ORF">K491DRAFT_699787</name>
</gene>
<organism evidence="1 2">
    <name type="scientific">Lophiostoma macrostomum CBS 122681</name>
    <dbReference type="NCBI Taxonomy" id="1314788"/>
    <lineage>
        <taxon>Eukaryota</taxon>
        <taxon>Fungi</taxon>
        <taxon>Dikarya</taxon>
        <taxon>Ascomycota</taxon>
        <taxon>Pezizomycotina</taxon>
        <taxon>Dothideomycetes</taxon>
        <taxon>Pleosporomycetidae</taxon>
        <taxon>Pleosporales</taxon>
        <taxon>Lophiostomataceae</taxon>
        <taxon>Lophiostoma</taxon>
    </lineage>
</organism>
<dbReference type="OrthoDB" id="2544694at2759"/>
<protein>
    <submittedName>
        <fullName evidence="1">Uncharacterized protein</fullName>
    </submittedName>
</protein>
<dbReference type="Pfam" id="PF11578">
    <property type="entry name" value="DUF3237"/>
    <property type="match status" value="1"/>
</dbReference>
<dbReference type="AlphaFoldDB" id="A0A6A6SHF3"/>